<dbReference type="PANTHER" id="PTHR33446:SF2">
    <property type="entry name" value="PROTEIN TONB"/>
    <property type="match status" value="1"/>
</dbReference>
<protein>
    <recommendedName>
        <fullName evidence="12">TonB C-terminal domain-containing protein</fullName>
    </recommendedName>
</protein>
<dbReference type="STRING" id="946333.A4W93_01235"/>
<dbReference type="InterPro" id="IPR037682">
    <property type="entry name" value="TonB_C"/>
</dbReference>
<evidence type="ECO:0000256" key="6">
    <source>
        <dbReference type="ARBA" id="ARBA00022692"/>
    </source>
</evidence>
<dbReference type="GO" id="GO:0031992">
    <property type="term" value="F:energy transducer activity"/>
    <property type="evidence" value="ECO:0007669"/>
    <property type="project" value="TreeGrafter"/>
</dbReference>
<dbReference type="PANTHER" id="PTHR33446">
    <property type="entry name" value="PROTEIN TONB-RELATED"/>
    <property type="match status" value="1"/>
</dbReference>
<evidence type="ECO:0000259" key="12">
    <source>
        <dbReference type="PROSITE" id="PS52015"/>
    </source>
</evidence>
<dbReference type="Proteomes" id="UP000193427">
    <property type="component" value="Chromosome"/>
</dbReference>
<feature type="region of interest" description="Disordered" evidence="10">
    <location>
        <begin position="67"/>
        <end position="153"/>
    </location>
</feature>
<dbReference type="AlphaFoldDB" id="A0A1W6L2Z3"/>
<dbReference type="PRINTS" id="PR01217">
    <property type="entry name" value="PRICHEXTENSN"/>
</dbReference>
<evidence type="ECO:0000256" key="8">
    <source>
        <dbReference type="ARBA" id="ARBA00022989"/>
    </source>
</evidence>
<keyword evidence="3" id="KW-0813">Transport</keyword>
<keyword evidence="9 11" id="KW-0472">Membrane</keyword>
<evidence type="ECO:0000256" key="11">
    <source>
        <dbReference type="SAM" id="Phobius"/>
    </source>
</evidence>
<reference evidence="13 14" key="1">
    <citation type="submission" date="2016-04" db="EMBL/GenBank/DDBJ databases">
        <title>Complete genome sequence of natural rubber-degrading, novel Gram-negative bacterium, Rhizobacter gummiphilus strain NS21.</title>
        <authorList>
            <person name="Tabata M."/>
            <person name="Kasai D."/>
            <person name="Fukuda M."/>
        </authorList>
    </citation>
    <scope>NUCLEOTIDE SEQUENCE [LARGE SCALE GENOMIC DNA]</scope>
    <source>
        <strain evidence="13 14">NS21</strain>
    </source>
</reference>
<dbReference type="PROSITE" id="PS52015">
    <property type="entry name" value="TONB_CTD"/>
    <property type="match status" value="1"/>
</dbReference>
<feature type="domain" description="TonB C-terminal" evidence="12">
    <location>
        <begin position="142"/>
        <end position="233"/>
    </location>
</feature>
<dbReference type="GO" id="GO:0098797">
    <property type="term" value="C:plasma membrane protein complex"/>
    <property type="evidence" value="ECO:0007669"/>
    <property type="project" value="TreeGrafter"/>
</dbReference>
<evidence type="ECO:0000256" key="7">
    <source>
        <dbReference type="ARBA" id="ARBA00022927"/>
    </source>
</evidence>
<keyword evidence="8 11" id="KW-1133">Transmembrane helix</keyword>
<comment type="similarity">
    <text evidence="2">Belongs to the TonB family.</text>
</comment>
<gene>
    <name evidence="13" type="ORF">A4W93_01235</name>
</gene>
<evidence type="ECO:0000313" key="13">
    <source>
        <dbReference type="EMBL" id="ARN18651.1"/>
    </source>
</evidence>
<dbReference type="InterPro" id="IPR051045">
    <property type="entry name" value="TonB-dependent_transducer"/>
</dbReference>
<dbReference type="GO" id="GO:0015031">
    <property type="term" value="P:protein transport"/>
    <property type="evidence" value="ECO:0007669"/>
    <property type="project" value="UniProtKB-KW"/>
</dbReference>
<evidence type="ECO:0000256" key="2">
    <source>
        <dbReference type="ARBA" id="ARBA00006555"/>
    </source>
</evidence>
<organism evidence="13 14">
    <name type="scientific">Piscinibacter gummiphilus</name>
    <dbReference type="NCBI Taxonomy" id="946333"/>
    <lineage>
        <taxon>Bacteria</taxon>
        <taxon>Pseudomonadati</taxon>
        <taxon>Pseudomonadota</taxon>
        <taxon>Betaproteobacteria</taxon>
        <taxon>Burkholderiales</taxon>
        <taxon>Sphaerotilaceae</taxon>
        <taxon>Piscinibacter</taxon>
    </lineage>
</organism>
<proteinExistence type="inferred from homology"/>
<evidence type="ECO:0000256" key="9">
    <source>
        <dbReference type="ARBA" id="ARBA00023136"/>
    </source>
</evidence>
<dbReference type="SUPFAM" id="SSF74653">
    <property type="entry name" value="TolA/TonB C-terminal domain"/>
    <property type="match status" value="1"/>
</dbReference>
<feature type="compositionally biased region" description="Pro residues" evidence="10">
    <location>
        <begin position="67"/>
        <end position="141"/>
    </location>
</feature>
<keyword evidence="5" id="KW-0997">Cell inner membrane</keyword>
<evidence type="ECO:0000256" key="3">
    <source>
        <dbReference type="ARBA" id="ARBA00022448"/>
    </source>
</evidence>
<keyword evidence="14" id="KW-1185">Reference proteome</keyword>
<evidence type="ECO:0000256" key="5">
    <source>
        <dbReference type="ARBA" id="ARBA00022519"/>
    </source>
</evidence>
<evidence type="ECO:0000256" key="4">
    <source>
        <dbReference type="ARBA" id="ARBA00022475"/>
    </source>
</evidence>
<accession>A0A1W6L2Z3</accession>
<dbReference type="NCBIfam" id="TIGR01352">
    <property type="entry name" value="tonB_Cterm"/>
    <property type="match status" value="1"/>
</dbReference>
<sequence length="233" mass="24527">MATGSAPRVRRNDALQRRDGLTKGQLRAVIAAIAAIHVGGGWALLQIPAVRDAVTEAVPIFVNFVPAPEPPKPDLPPPPPPPPRPTPRPPAPAPIVAAPPSPAPAPFTVPPPPPVPEPAPAPPAPIEAPPAPPAPAPPARNLPPEAARFDGEPRVVYPTASKRLREEGTVTLRVYIGEDGHPKDVQLSKSSGFPRLNDAAIEAIRKARFKPYVENGRALAGWVTVPLVFTLEN</sequence>
<keyword evidence="7" id="KW-0653">Protein transport</keyword>
<name>A0A1W6L2Z3_9BURK</name>
<dbReference type="GO" id="GO:0055085">
    <property type="term" value="P:transmembrane transport"/>
    <property type="evidence" value="ECO:0007669"/>
    <property type="project" value="InterPro"/>
</dbReference>
<evidence type="ECO:0000256" key="1">
    <source>
        <dbReference type="ARBA" id="ARBA00004383"/>
    </source>
</evidence>
<feature type="transmembrane region" description="Helical" evidence="11">
    <location>
        <begin position="26"/>
        <end position="45"/>
    </location>
</feature>
<keyword evidence="4" id="KW-1003">Cell membrane</keyword>
<dbReference type="EMBL" id="CP015118">
    <property type="protein sequence ID" value="ARN18651.1"/>
    <property type="molecule type" value="Genomic_DNA"/>
</dbReference>
<keyword evidence="6 11" id="KW-0812">Transmembrane</keyword>
<evidence type="ECO:0000256" key="10">
    <source>
        <dbReference type="SAM" id="MobiDB-lite"/>
    </source>
</evidence>
<dbReference type="Pfam" id="PF03544">
    <property type="entry name" value="TonB_C"/>
    <property type="match status" value="1"/>
</dbReference>
<dbReference type="Gene3D" id="3.30.1150.10">
    <property type="match status" value="1"/>
</dbReference>
<dbReference type="KEGG" id="rgu:A4W93_01235"/>
<dbReference type="InterPro" id="IPR006260">
    <property type="entry name" value="TonB/TolA_C"/>
</dbReference>
<comment type="subcellular location">
    <subcellularLocation>
        <location evidence="1">Cell inner membrane</location>
        <topology evidence="1">Single-pass membrane protein</topology>
        <orientation evidence="1">Periplasmic side</orientation>
    </subcellularLocation>
</comment>
<evidence type="ECO:0000313" key="14">
    <source>
        <dbReference type="Proteomes" id="UP000193427"/>
    </source>
</evidence>